<dbReference type="RefSeq" id="XP_013324410.1">
    <property type="nucleotide sequence ID" value="XM_013468956.1"/>
</dbReference>
<reference evidence="6 7" key="1">
    <citation type="submission" date="2015-04" db="EMBL/GenBank/DDBJ databases">
        <authorList>
            <person name="Heijne W.H."/>
            <person name="Fedorova N.D."/>
            <person name="Nierman W.C."/>
            <person name="Vollebregt A.W."/>
            <person name="Zhao Z."/>
            <person name="Wu L."/>
            <person name="Kumar M."/>
            <person name="Stam H."/>
            <person name="van den Berg M.A."/>
            <person name="Pel H.J."/>
        </authorList>
    </citation>
    <scope>NUCLEOTIDE SEQUENCE [LARGE SCALE GENOMIC DNA]</scope>
    <source>
        <strain evidence="6 7">CBS 393.64</strain>
    </source>
</reference>
<dbReference type="PIRSF" id="PIRSF001221">
    <property type="entry name" value="Amidase_fungi"/>
    <property type="match status" value="1"/>
</dbReference>
<dbReference type="OrthoDB" id="6428749at2759"/>
<feature type="domain" description="Amidase" evidence="5">
    <location>
        <begin position="81"/>
        <end position="553"/>
    </location>
</feature>
<proteinExistence type="inferred from homology"/>
<evidence type="ECO:0000313" key="6">
    <source>
        <dbReference type="EMBL" id="KKA17798.1"/>
    </source>
</evidence>
<dbReference type="AlphaFoldDB" id="A0A0F4YJN3"/>
<dbReference type="Gene3D" id="3.90.1300.10">
    <property type="entry name" value="Amidase signature (AS) domain"/>
    <property type="match status" value="1"/>
</dbReference>
<sequence length="569" mass="63255">MTIPPYEQRSHEKRIQQLESIPKEWRLPRVPSEEEVRNALEYIRQQQNHLLSPQELEITETTNITILLHKLATSELSSVAVTTAFAKRAALAQQLTGCCTEIFFADALAQARELDEYLAREGRTVGPLHGLPVSVKDLFEVRGVDTSIGWVGLTDKPAKEDGHAVQTLRRMGAVLYVKTNVPQSMMMSDSYNHVFGQCVHPLNRALISGGSSGGEASLVCARGSILGIGTDIGGSIRIPASLCGLYGLSPSSGRQPYEQRGLKQDIVRSVAGPMATSLASVETYMSALASVSPWEIDPRVIPMPWRAEQCTISKDKRLKIGFVIDDGVVRVQPPIARAVREVVEALRRAGHEGEHTNPTSICTGLVADCLVIEWDATSHNYAYKLWEKAILSDGGENCRKLCSLSGEPLIEGMLVGTEKDLLTTSELHQLILDKYTYETTYLHRWHAAQLDALIMPVTPWVGYKPWTWVRSHQYVGYTSIWNLLDYASLAMPVTVADEKKDRLDIDTNIEYWGKHVPRNASDEFNYRQYDINLVKGMPVGIQVVGGKFGEEKCIAVAKVIEEALVQFRK</sequence>
<evidence type="ECO:0000256" key="2">
    <source>
        <dbReference type="ARBA" id="ARBA00022801"/>
    </source>
</evidence>
<feature type="active site" description="Charge relay system" evidence="3">
    <location>
        <position position="211"/>
    </location>
</feature>
<keyword evidence="2" id="KW-0378">Hydrolase</keyword>
<dbReference type="SUPFAM" id="SSF75304">
    <property type="entry name" value="Amidase signature (AS) enzymes"/>
    <property type="match status" value="1"/>
</dbReference>
<dbReference type="InterPro" id="IPR036928">
    <property type="entry name" value="AS_sf"/>
</dbReference>
<evidence type="ECO:0000259" key="5">
    <source>
        <dbReference type="Pfam" id="PF01425"/>
    </source>
</evidence>
<dbReference type="GeneID" id="25320516"/>
<dbReference type="Proteomes" id="UP000053958">
    <property type="component" value="Unassembled WGS sequence"/>
</dbReference>
<dbReference type="STRING" id="1408163.A0A0F4YJN3"/>
<gene>
    <name evidence="6" type="ORF">T310_8256</name>
</gene>
<evidence type="ECO:0000256" key="1">
    <source>
        <dbReference type="ARBA" id="ARBA00009199"/>
    </source>
</evidence>
<accession>A0A0F4YJN3</accession>
<feature type="binding site" evidence="4">
    <location>
        <begin position="232"/>
        <end position="235"/>
    </location>
    <ligand>
        <name>substrate</name>
    </ligand>
</feature>
<dbReference type="Pfam" id="PF01425">
    <property type="entry name" value="Amidase"/>
    <property type="match status" value="1"/>
</dbReference>
<dbReference type="GO" id="GO:0016787">
    <property type="term" value="F:hydrolase activity"/>
    <property type="evidence" value="ECO:0007669"/>
    <property type="project" value="UniProtKB-KW"/>
</dbReference>
<feature type="binding site" evidence="4">
    <location>
        <position position="211"/>
    </location>
    <ligand>
        <name>substrate</name>
    </ligand>
</feature>
<dbReference type="PANTHER" id="PTHR46072:SF1">
    <property type="entry name" value="AMIDASE"/>
    <property type="match status" value="1"/>
</dbReference>
<evidence type="ECO:0000256" key="3">
    <source>
        <dbReference type="PIRSR" id="PIRSR001221-1"/>
    </source>
</evidence>
<dbReference type="PANTHER" id="PTHR46072">
    <property type="entry name" value="AMIDASE-RELATED-RELATED"/>
    <property type="match status" value="1"/>
</dbReference>
<feature type="binding site" evidence="4">
    <location>
        <position position="185"/>
    </location>
    <ligand>
        <name>substrate</name>
    </ligand>
</feature>
<comment type="similarity">
    <text evidence="1">Belongs to the amidase family.</text>
</comment>
<dbReference type="InterPro" id="IPR023631">
    <property type="entry name" value="Amidase_dom"/>
</dbReference>
<dbReference type="EMBL" id="LASV01000551">
    <property type="protein sequence ID" value="KKA17798.1"/>
    <property type="molecule type" value="Genomic_DNA"/>
</dbReference>
<name>A0A0F4YJN3_RASE3</name>
<keyword evidence="7" id="KW-1185">Reference proteome</keyword>
<feature type="active site" description="Charge relay system" evidence="3">
    <location>
        <position position="136"/>
    </location>
</feature>
<evidence type="ECO:0000313" key="7">
    <source>
        <dbReference type="Proteomes" id="UP000053958"/>
    </source>
</evidence>
<feature type="active site" description="Acyl-ester intermediate" evidence="3">
    <location>
        <position position="235"/>
    </location>
</feature>
<evidence type="ECO:0000256" key="4">
    <source>
        <dbReference type="PIRSR" id="PIRSR001221-2"/>
    </source>
</evidence>
<protein>
    <submittedName>
        <fullName evidence="6">Acetamidase</fullName>
    </submittedName>
</protein>
<organism evidence="6 7">
    <name type="scientific">Rasamsonia emersonii (strain ATCC 16479 / CBS 393.64 / IMI 116815)</name>
    <dbReference type="NCBI Taxonomy" id="1408163"/>
    <lineage>
        <taxon>Eukaryota</taxon>
        <taxon>Fungi</taxon>
        <taxon>Dikarya</taxon>
        <taxon>Ascomycota</taxon>
        <taxon>Pezizomycotina</taxon>
        <taxon>Eurotiomycetes</taxon>
        <taxon>Eurotiomycetidae</taxon>
        <taxon>Eurotiales</taxon>
        <taxon>Trichocomaceae</taxon>
        <taxon>Rasamsonia</taxon>
    </lineage>
</organism>
<comment type="caution">
    <text evidence="6">The sequence shown here is derived from an EMBL/GenBank/DDBJ whole genome shotgun (WGS) entry which is preliminary data.</text>
</comment>